<feature type="non-terminal residue" evidence="2">
    <location>
        <position position="1"/>
    </location>
</feature>
<dbReference type="GO" id="GO:0005737">
    <property type="term" value="C:cytoplasm"/>
    <property type="evidence" value="ECO:0007669"/>
    <property type="project" value="TreeGrafter"/>
</dbReference>
<name>A0A3E2H4F5_SCYLI</name>
<dbReference type="InterPro" id="IPR050275">
    <property type="entry name" value="PGM_Phosphatase"/>
</dbReference>
<keyword evidence="3" id="KW-1185">Reference proteome</keyword>
<feature type="non-terminal residue" evidence="2">
    <location>
        <position position="328"/>
    </location>
</feature>
<dbReference type="GO" id="GO:0016791">
    <property type="term" value="F:phosphatase activity"/>
    <property type="evidence" value="ECO:0007669"/>
    <property type="project" value="TreeGrafter"/>
</dbReference>
<evidence type="ECO:0000313" key="2">
    <source>
        <dbReference type="EMBL" id="RFU27913.1"/>
    </source>
</evidence>
<organism evidence="2 3">
    <name type="scientific">Scytalidium lignicola</name>
    <name type="common">Hyphomycete</name>
    <dbReference type="NCBI Taxonomy" id="5539"/>
    <lineage>
        <taxon>Eukaryota</taxon>
        <taxon>Fungi</taxon>
        <taxon>Dikarya</taxon>
        <taxon>Ascomycota</taxon>
        <taxon>Pezizomycotina</taxon>
        <taxon>Leotiomycetes</taxon>
        <taxon>Leotiomycetes incertae sedis</taxon>
        <taxon>Scytalidium</taxon>
    </lineage>
</organism>
<dbReference type="AlphaFoldDB" id="A0A3E2H4F5"/>
<dbReference type="Proteomes" id="UP000258309">
    <property type="component" value="Unassembled WGS sequence"/>
</dbReference>
<dbReference type="OMA" id="HGLGVHN"/>
<dbReference type="Gene3D" id="3.40.50.1240">
    <property type="entry name" value="Phosphoglycerate mutase-like"/>
    <property type="match status" value="1"/>
</dbReference>
<dbReference type="InterPro" id="IPR029033">
    <property type="entry name" value="His_PPase_superfam"/>
</dbReference>
<dbReference type="Pfam" id="PF00300">
    <property type="entry name" value="His_Phos_1"/>
    <property type="match status" value="1"/>
</dbReference>
<dbReference type="InterPro" id="IPR013078">
    <property type="entry name" value="His_Pase_superF_clade-1"/>
</dbReference>
<protein>
    <submittedName>
        <fullName evidence="2">Uncharacterized protein</fullName>
    </submittedName>
</protein>
<feature type="region of interest" description="Disordered" evidence="1">
    <location>
        <begin position="305"/>
        <end position="328"/>
    </location>
</feature>
<dbReference type="OrthoDB" id="496981at2759"/>
<accession>A0A3E2H4F5</accession>
<dbReference type="EMBL" id="NCSJ02000184">
    <property type="protein sequence ID" value="RFU27913.1"/>
    <property type="molecule type" value="Genomic_DNA"/>
</dbReference>
<evidence type="ECO:0000313" key="3">
    <source>
        <dbReference type="Proteomes" id="UP000258309"/>
    </source>
</evidence>
<dbReference type="PANTHER" id="PTHR48100">
    <property type="entry name" value="BROAD-SPECIFICITY PHOSPHATASE YOR283W-RELATED"/>
    <property type="match status" value="1"/>
</dbReference>
<proteinExistence type="predicted"/>
<dbReference type="SMART" id="SM00855">
    <property type="entry name" value="PGAM"/>
    <property type="match status" value="1"/>
</dbReference>
<comment type="caution">
    <text evidence="2">The sequence shown here is derived from an EMBL/GenBank/DDBJ whole genome shotgun (WGS) entry which is preliminary data.</text>
</comment>
<gene>
    <name evidence="2" type="ORF">B7463_g8408</name>
</gene>
<dbReference type="SUPFAM" id="SSF53254">
    <property type="entry name" value="Phosphoglycerate mutase-like"/>
    <property type="match status" value="1"/>
</dbReference>
<dbReference type="CDD" id="cd07067">
    <property type="entry name" value="HP_PGM_like"/>
    <property type="match status" value="1"/>
</dbReference>
<sequence>MGESARMGKPERHIKYTTITGYFLQDAPATNPAALDYTSTNFGLIDRRYSIDAEFDPKRTKTQWQRFEYLVNKLNKDSEEGVQYKVLFMGRHGQGDHNVAEAFYGSEAWDCYWSLQDGNDTTTWADADLTSKGRDEAIKGNKFWSSLLATQFTPAPESYYVSPLTRCLETCRLTFNPLTLPSDRPFKPTIKELFREVIGVHTCDRRSTKNHIHEQYPEWVIEEGFTEEDELWKSDERETADGMDIRTRVVLDDVFNHDKNTWISITSHSGEIASILRVLEHREFNLGTGQAIPVLVKAEIVEGHSTIPSGPPQTTVSTCSAPPAARTP</sequence>
<feature type="compositionally biased region" description="Polar residues" evidence="1">
    <location>
        <begin position="306"/>
        <end position="320"/>
    </location>
</feature>
<dbReference type="PANTHER" id="PTHR48100:SF1">
    <property type="entry name" value="HISTIDINE PHOSPHATASE FAMILY PROTEIN-RELATED"/>
    <property type="match status" value="1"/>
</dbReference>
<evidence type="ECO:0000256" key="1">
    <source>
        <dbReference type="SAM" id="MobiDB-lite"/>
    </source>
</evidence>
<reference evidence="2 3" key="1">
    <citation type="submission" date="2018-05" db="EMBL/GenBank/DDBJ databases">
        <title>Draft genome sequence of Scytalidium lignicola DSM 105466, a ubiquitous saprotrophic fungus.</title>
        <authorList>
            <person name="Buettner E."/>
            <person name="Gebauer A.M."/>
            <person name="Hofrichter M."/>
            <person name="Liers C."/>
            <person name="Kellner H."/>
        </authorList>
    </citation>
    <scope>NUCLEOTIDE SEQUENCE [LARGE SCALE GENOMIC DNA]</scope>
    <source>
        <strain evidence="2 3">DSM 105466</strain>
    </source>
</reference>